<evidence type="ECO:0000313" key="5">
    <source>
        <dbReference type="EMBL" id="KAK7734147.1"/>
    </source>
</evidence>
<comment type="caution">
    <text evidence="5">The sequence shown here is derived from an EMBL/GenBank/DDBJ whole genome shotgun (WGS) entry which is preliminary data.</text>
</comment>
<keyword evidence="6" id="KW-1185">Reference proteome</keyword>
<accession>A0ABR1PE52</accession>
<sequence length="164" mass="18945">MATESTTPPDELTEHQFVARVGKPEGNNTYTCILPNTKTTLVELAQRFRNTIWIKRGGYVVVDLTPSEEHSKTNNKVAGEIINVVRDEKEWRKMPYWYELLGRISRSRCLSTSWSSKQWLSTYEGRLVLTSVLFSRPREFPKNTYPDDEDDSRGLPPTDSEDED</sequence>
<gene>
    <name evidence="5" type="ORF">SLS63_004432</name>
</gene>
<dbReference type="InterPro" id="IPR012340">
    <property type="entry name" value="NA-bd_OB-fold"/>
</dbReference>
<dbReference type="SUPFAM" id="SSF50249">
    <property type="entry name" value="Nucleic acid-binding proteins"/>
    <property type="match status" value="1"/>
</dbReference>
<dbReference type="Pfam" id="PF01176">
    <property type="entry name" value="eIF-1a"/>
    <property type="match status" value="1"/>
</dbReference>
<dbReference type="InterPro" id="IPR006196">
    <property type="entry name" value="RNA-binding_domain_S1_IF1"/>
</dbReference>
<evidence type="ECO:0000256" key="1">
    <source>
        <dbReference type="ARBA" id="ARBA00007340"/>
    </source>
</evidence>
<dbReference type="PANTHER" id="PTHR21641:SF0">
    <property type="entry name" value="RNA-BINDING PROTEIN EIF1AD-RELATED"/>
    <property type="match status" value="1"/>
</dbReference>
<evidence type="ECO:0000259" key="4">
    <source>
        <dbReference type="Pfam" id="PF01176"/>
    </source>
</evidence>
<dbReference type="EMBL" id="JAKNSF020000016">
    <property type="protein sequence ID" value="KAK7734147.1"/>
    <property type="molecule type" value="Genomic_DNA"/>
</dbReference>
<evidence type="ECO:0000313" key="6">
    <source>
        <dbReference type="Proteomes" id="UP001430848"/>
    </source>
</evidence>
<evidence type="ECO:0000256" key="2">
    <source>
        <dbReference type="ARBA" id="ARBA00022884"/>
    </source>
</evidence>
<evidence type="ECO:0000256" key="3">
    <source>
        <dbReference type="SAM" id="MobiDB-lite"/>
    </source>
</evidence>
<name>A0ABR1PE52_DIAER</name>
<protein>
    <recommendedName>
        <fullName evidence="4">S1-like domain-containing protein</fullName>
    </recommendedName>
</protein>
<dbReference type="InterPro" id="IPR001253">
    <property type="entry name" value="TIF_eIF-1A"/>
</dbReference>
<feature type="region of interest" description="Disordered" evidence="3">
    <location>
        <begin position="138"/>
        <end position="164"/>
    </location>
</feature>
<reference evidence="5 6" key="1">
    <citation type="submission" date="2024-02" db="EMBL/GenBank/DDBJ databases">
        <title>De novo assembly and annotation of 12 fungi associated with fruit tree decline syndrome in Ontario, Canada.</title>
        <authorList>
            <person name="Sulman M."/>
            <person name="Ellouze W."/>
            <person name="Ilyukhin E."/>
        </authorList>
    </citation>
    <scope>NUCLEOTIDE SEQUENCE [LARGE SCALE GENOMIC DNA]</scope>
    <source>
        <strain evidence="5 6">M169</strain>
    </source>
</reference>
<dbReference type="Proteomes" id="UP001430848">
    <property type="component" value="Unassembled WGS sequence"/>
</dbReference>
<dbReference type="Gene3D" id="2.40.50.140">
    <property type="entry name" value="Nucleic acid-binding proteins"/>
    <property type="match status" value="1"/>
</dbReference>
<dbReference type="SMART" id="SM00652">
    <property type="entry name" value="eIF1a"/>
    <property type="match status" value="1"/>
</dbReference>
<dbReference type="InterPro" id="IPR039294">
    <property type="entry name" value="EIF1AD"/>
</dbReference>
<comment type="similarity">
    <text evidence="1">Belongs to the EIF1AD family.</text>
</comment>
<organism evidence="5 6">
    <name type="scientific">Diaporthe eres</name>
    <name type="common">Phomopsis oblonga</name>
    <dbReference type="NCBI Taxonomy" id="83184"/>
    <lineage>
        <taxon>Eukaryota</taxon>
        <taxon>Fungi</taxon>
        <taxon>Dikarya</taxon>
        <taxon>Ascomycota</taxon>
        <taxon>Pezizomycotina</taxon>
        <taxon>Sordariomycetes</taxon>
        <taxon>Sordariomycetidae</taxon>
        <taxon>Diaporthales</taxon>
        <taxon>Diaporthaceae</taxon>
        <taxon>Diaporthe</taxon>
        <taxon>Diaporthe eres species complex</taxon>
    </lineage>
</organism>
<keyword evidence="2" id="KW-0694">RNA-binding</keyword>
<feature type="domain" description="S1-like" evidence="4">
    <location>
        <begin position="16"/>
        <end position="84"/>
    </location>
</feature>
<dbReference type="PANTHER" id="PTHR21641">
    <property type="entry name" value="TRANSLATION INITIATION FACTOR-RELATED"/>
    <property type="match status" value="1"/>
</dbReference>
<proteinExistence type="inferred from homology"/>